<gene>
    <name evidence="7" type="ORF">SAMN02745248_00220</name>
</gene>
<feature type="transmembrane region" description="Helical" evidence="6">
    <location>
        <begin position="47"/>
        <end position="68"/>
    </location>
</feature>
<feature type="transmembrane region" description="Helical" evidence="6">
    <location>
        <begin position="74"/>
        <end position="93"/>
    </location>
</feature>
<dbReference type="EMBL" id="FRAD01000003">
    <property type="protein sequence ID" value="SHJ46980.1"/>
    <property type="molecule type" value="Genomic_DNA"/>
</dbReference>
<feature type="transmembrane region" description="Helical" evidence="6">
    <location>
        <begin position="141"/>
        <end position="169"/>
    </location>
</feature>
<feature type="transmembrane region" description="Helical" evidence="6">
    <location>
        <begin position="336"/>
        <end position="357"/>
    </location>
</feature>
<dbReference type="RefSeq" id="WP_072901359.1">
    <property type="nucleotide sequence ID" value="NZ_FRAD01000003.1"/>
</dbReference>
<name>A0A1M6JJW4_9CLOT</name>
<dbReference type="PANTHER" id="PTHR30474">
    <property type="entry name" value="CELL CYCLE PROTEIN"/>
    <property type="match status" value="1"/>
</dbReference>
<evidence type="ECO:0000256" key="5">
    <source>
        <dbReference type="ARBA" id="ARBA00023136"/>
    </source>
</evidence>
<dbReference type="PROSITE" id="PS51257">
    <property type="entry name" value="PROKAR_LIPOPROTEIN"/>
    <property type="match status" value="1"/>
</dbReference>
<feature type="transmembrane region" description="Helical" evidence="6">
    <location>
        <begin position="181"/>
        <end position="199"/>
    </location>
</feature>
<reference evidence="7 8" key="1">
    <citation type="submission" date="2016-11" db="EMBL/GenBank/DDBJ databases">
        <authorList>
            <person name="Jaros S."/>
            <person name="Januszkiewicz K."/>
            <person name="Wedrychowicz H."/>
        </authorList>
    </citation>
    <scope>NUCLEOTIDE SEQUENCE [LARGE SCALE GENOMIC DNA]</scope>
    <source>
        <strain evidence="7 8">DSM 3090</strain>
    </source>
</reference>
<feature type="transmembrane region" description="Helical" evidence="6">
    <location>
        <begin position="100"/>
        <end position="121"/>
    </location>
</feature>
<dbReference type="InterPro" id="IPR011923">
    <property type="entry name" value="RodA/MrdB"/>
</dbReference>
<evidence type="ECO:0000256" key="4">
    <source>
        <dbReference type="ARBA" id="ARBA00022989"/>
    </source>
</evidence>
<sequence length="365" mass="41046">MLEFIKMDKKSWKRVDYPILLCTIAIVLIGIACIYSIIGRDNAQKQLVWLCLSLFVIFFVMNIDYKIICNYADIFYWITVAMLLYTRFFGRVVKGARGWIFIGGFSIQPAELAKVAIIIILAKKLEEMESNVNNLKNFSILAMYCFIPMLLIVLQPDMGMTLVCFFIVLGIFYSAGLNKKVIYVGLVSMVLLVTVVWFSNLMQPHWKARLISFLNPEKYMQDSGYQVMQALIAIGSGELFGSGFMKGTQVAYVPEAHTDCIIAAYGEQWGFLGIVMLMFLYGLVIYRAIKIASNSRDIMGSVITIGVVSYLLFSLIQNIGMNISLMPVTGITLPFFSYGGSSLLTNFISLGLVLNVGMHNERFSI</sequence>
<accession>A0A1M6JJW4</accession>
<evidence type="ECO:0000256" key="2">
    <source>
        <dbReference type="ARBA" id="ARBA00022692"/>
    </source>
</evidence>
<dbReference type="InterPro" id="IPR001182">
    <property type="entry name" value="FtsW/RodA"/>
</dbReference>
<dbReference type="GO" id="GO:0032153">
    <property type="term" value="C:cell division site"/>
    <property type="evidence" value="ECO:0007669"/>
    <property type="project" value="TreeGrafter"/>
</dbReference>
<evidence type="ECO:0000313" key="7">
    <source>
        <dbReference type="EMBL" id="SHJ46980.1"/>
    </source>
</evidence>
<dbReference type="PANTHER" id="PTHR30474:SF1">
    <property type="entry name" value="PEPTIDOGLYCAN GLYCOSYLTRANSFERASE MRDB"/>
    <property type="match status" value="1"/>
</dbReference>
<dbReference type="AlphaFoldDB" id="A0A1M6JJW4"/>
<dbReference type="STRING" id="1121331.SAMN02745248_00220"/>
<evidence type="ECO:0000256" key="1">
    <source>
        <dbReference type="ARBA" id="ARBA00004141"/>
    </source>
</evidence>
<proteinExistence type="predicted"/>
<evidence type="ECO:0000313" key="8">
    <source>
        <dbReference type="Proteomes" id="UP000183952"/>
    </source>
</evidence>
<dbReference type="GO" id="GO:0005886">
    <property type="term" value="C:plasma membrane"/>
    <property type="evidence" value="ECO:0007669"/>
    <property type="project" value="TreeGrafter"/>
</dbReference>
<keyword evidence="3" id="KW-0133">Cell shape</keyword>
<feature type="transmembrane region" description="Helical" evidence="6">
    <location>
        <begin position="298"/>
        <end position="316"/>
    </location>
</feature>
<keyword evidence="4 6" id="KW-1133">Transmembrane helix</keyword>
<dbReference type="GO" id="GO:0051301">
    <property type="term" value="P:cell division"/>
    <property type="evidence" value="ECO:0007669"/>
    <property type="project" value="InterPro"/>
</dbReference>
<dbReference type="Pfam" id="PF01098">
    <property type="entry name" value="FTSW_RODA_SPOVE"/>
    <property type="match status" value="1"/>
</dbReference>
<keyword evidence="5 6" id="KW-0472">Membrane</keyword>
<feature type="transmembrane region" description="Helical" evidence="6">
    <location>
        <begin position="269"/>
        <end position="286"/>
    </location>
</feature>
<keyword evidence="8" id="KW-1185">Reference proteome</keyword>
<feature type="transmembrane region" description="Helical" evidence="6">
    <location>
        <begin position="17"/>
        <end position="38"/>
    </location>
</feature>
<dbReference type="NCBIfam" id="TIGR02210">
    <property type="entry name" value="rodA_shape"/>
    <property type="match status" value="1"/>
</dbReference>
<dbReference type="Proteomes" id="UP000183952">
    <property type="component" value="Unassembled WGS sequence"/>
</dbReference>
<dbReference type="GO" id="GO:0015648">
    <property type="term" value="F:lipid-linked peptidoglycan transporter activity"/>
    <property type="evidence" value="ECO:0007669"/>
    <property type="project" value="TreeGrafter"/>
</dbReference>
<comment type="subcellular location">
    <subcellularLocation>
        <location evidence="1">Membrane</location>
        <topology evidence="1">Multi-pass membrane protein</topology>
    </subcellularLocation>
</comment>
<evidence type="ECO:0000256" key="6">
    <source>
        <dbReference type="SAM" id="Phobius"/>
    </source>
</evidence>
<evidence type="ECO:0000256" key="3">
    <source>
        <dbReference type="ARBA" id="ARBA00022960"/>
    </source>
</evidence>
<dbReference type="GO" id="GO:0008360">
    <property type="term" value="P:regulation of cell shape"/>
    <property type="evidence" value="ECO:0007669"/>
    <property type="project" value="UniProtKB-KW"/>
</dbReference>
<dbReference type="OrthoDB" id="9812661at2"/>
<organism evidence="7 8">
    <name type="scientific">Hathewaya proteolytica DSM 3090</name>
    <dbReference type="NCBI Taxonomy" id="1121331"/>
    <lineage>
        <taxon>Bacteria</taxon>
        <taxon>Bacillati</taxon>
        <taxon>Bacillota</taxon>
        <taxon>Clostridia</taxon>
        <taxon>Eubacteriales</taxon>
        <taxon>Clostridiaceae</taxon>
        <taxon>Hathewaya</taxon>
    </lineage>
</organism>
<keyword evidence="2 6" id="KW-0812">Transmembrane</keyword>
<protein>
    <submittedName>
        <fullName evidence="7">Rod shape determining protein RodA</fullName>
    </submittedName>
</protein>